<dbReference type="Proteomes" id="UP001187415">
    <property type="component" value="Unassembled WGS sequence"/>
</dbReference>
<protein>
    <submittedName>
        <fullName evidence="1">Uncharacterized protein</fullName>
    </submittedName>
</protein>
<organism evidence="1 2">
    <name type="scientific">Channa striata</name>
    <name type="common">Snakehead murrel</name>
    <name type="synonym">Ophicephalus striatus</name>
    <dbReference type="NCBI Taxonomy" id="64152"/>
    <lineage>
        <taxon>Eukaryota</taxon>
        <taxon>Metazoa</taxon>
        <taxon>Chordata</taxon>
        <taxon>Craniata</taxon>
        <taxon>Vertebrata</taxon>
        <taxon>Euteleostomi</taxon>
        <taxon>Actinopterygii</taxon>
        <taxon>Neopterygii</taxon>
        <taxon>Teleostei</taxon>
        <taxon>Neoteleostei</taxon>
        <taxon>Acanthomorphata</taxon>
        <taxon>Anabantaria</taxon>
        <taxon>Anabantiformes</taxon>
        <taxon>Channoidei</taxon>
        <taxon>Channidae</taxon>
        <taxon>Channa</taxon>
    </lineage>
</organism>
<gene>
    <name evidence="1" type="ORF">Q5P01_005374</name>
</gene>
<evidence type="ECO:0000313" key="1">
    <source>
        <dbReference type="EMBL" id="KAK2856639.1"/>
    </source>
</evidence>
<keyword evidence="2" id="KW-1185">Reference proteome</keyword>
<proteinExistence type="predicted"/>
<reference evidence="1" key="1">
    <citation type="submission" date="2023-07" db="EMBL/GenBank/DDBJ databases">
        <title>Chromosome-level Genome Assembly of Striped Snakehead (Channa striata).</title>
        <authorList>
            <person name="Liu H."/>
        </authorList>
    </citation>
    <scope>NUCLEOTIDE SEQUENCE</scope>
    <source>
        <strain evidence="1">Gz</strain>
        <tissue evidence="1">Muscle</tissue>
    </source>
</reference>
<dbReference type="AlphaFoldDB" id="A0AA88NDE3"/>
<name>A0AA88NDE3_CHASR</name>
<accession>A0AA88NDE3</accession>
<dbReference type="EMBL" id="JAUPFM010000003">
    <property type="protein sequence ID" value="KAK2856639.1"/>
    <property type="molecule type" value="Genomic_DNA"/>
</dbReference>
<comment type="caution">
    <text evidence="1">The sequence shown here is derived from an EMBL/GenBank/DDBJ whole genome shotgun (WGS) entry which is preliminary data.</text>
</comment>
<sequence>MSGSGFERISEQKQELNRLLEWGKKCIDPPEPGGKLLVPLHREAFFYCIICFFYTHYRNICCSTCIEGGLLSSSAIYRSTYHLVHLKSIETCDRKNPKALYVRRRVLNSILHLMGSQWREPESRVTNAWTSFSALL</sequence>
<evidence type="ECO:0000313" key="2">
    <source>
        <dbReference type="Proteomes" id="UP001187415"/>
    </source>
</evidence>